<dbReference type="InterPro" id="IPR050109">
    <property type="entry name" value="HTH-type_TetR-like_transc_reg"/>
</dbReference>
<dbReference type="InterPro" id="IPR001647">
    <property type="entry name" value="HTH_TetR"/>
</dbReference>
<dbReference type="Pfam" id="PF00440">
    <property type="entry name" value="TetR_N"/>
    <property type="match status" value="1"/>
</dbReference>
<feature type="DNA-binding region" description="H-T-H motif" evidence="2">
    <location>
        <begin position="42"/>
        <end position="61"/>
    </location>
</feature>
<keyword evidence="1 2" id="KW-0238">DNA-binding</keyword>
<dbReference type="SUPFAM" id="SSF46689">
    <property type="entry name" value="Homeodomain-like"/>
    <property type="match status" value="1"/>
</dbReference>
<dbReference type="PROSITE" id="PS50977">
    <property type="entry name" value="HTH_TETR_2"/>
    <property type="match status" value="1"/>
</dbReference>
<evidence type="ECO:0000259" key="4">
    <source>
        <dbReference type="PROSITE" id="PS50977"/>
    </source>
</evidence>
<proteinExistence type="predicted"/>
<dbReference type="PANTHER" id="PTHR30055">
    <property type="entry name" value="HTH-TYPE TRANSCRIPTIONAL REGULATOR RUTR"/>
    <property type="match status" value="1"/>
</dbReference>
<feature type="domain" description="HTH tetR-type" evidence="4">
    <location>
        <begin position="20"/>
        <end position="79"/>
    </location>
</feature>
<evidence type="ECO:0000256" key="1">
    <source>
        <dbReference type="ARBA" id="ARBA00023125"/>
    </source>
</evidence>
<reference evidence="5 6" key="1">
    <citation type="submission" date="2023-04" db="EMBL/GenBank/DDBJ databases">
        <title>YMD61, complete Genome.</title>
        <authorList>
            <person name="Zhang J."/>
        </authorList>
    </citation>
    <scope>NUCLEOTIDE SEQUENCE [LARGE SCALE GENOMIC DNA]</scope>
    <source>
        <strain evidence="5 6">YMD61</strain>
    </source>
</reference>
<protein>
    <submittedName>
        <fullName evidence="5">TetR/AcrR family transcriptional regulator</fullName>
    </submittedName>
</protein>
<sequence>MKDERPEGAEKPRRRRLPSDERRREFVTRAVEFFAEEGFESSTRGLAKRLGVTQPLLYRYFPSKEDLIHEVYETVYVNRWQPEWATLIGDRSRPLADRLNEFYNAYTDVIFNREWMRIYLFSGLKGVDINRRYMQLVRHRILEPIVIEARAEAGLPEAVPRDDEVEFAWVMHGGIFYYGVRDLIYESCVSADKRQVIADAVAAFLHGLALKRG</sequence>
<accession>A0ABY8QCE5</accession>
<evidence type="ECO:0000313" key="6">
    <source>
        <dbReference type="Proteomes" id="UP001230978"/>
    </source>
</evidence>
<dbReference type="InterPro" id="IPR009057">
    <property type="entry name" value="Homeodomain-like_sf"/>
</dbReference>
<evidence type="ECO:0000256" key="3">
    <source>
        <dbReference type="SAM" id="MobiDB-lite"/>
    </source>
</evidence>
<feature type="region of interest" description="Disordered" evidence="3">
    <location>
        <begin position="1"/>
        <end position="21"/>
    </location>
</feature>
<dbReference type="Proteomes" id="UP001230978">
    <property type="component" value="Chromosome"/>
</dbReference>
<organism evidence="5 6">
    <name type="scientific">Fuscovulum ytuae</name>
    <dbReference type="NCBI Taxonomy" id="3042299"/>
    <lineage>
        <taxon>Bacteria</taxon>
        <taxon>Pseudomonadati</taxon>
        <taxon>Pseudomonadota</taxon>
        <taxon>Alphaproteobacteria</taxon>
        <taxon>Rhodobacterales</taxon>
        <taxon>Paracoccaceae</taxon>
        <taxon>Fuscovulum</taxon>
    </lineage>
</organism>
<dbReference type="PROSITE" id="PS01081">
    <property type="entry name" value="HTH_TETR_1"/>
    <property type="match status" value="1"/>
</dbReference>
<dbReference type="Gene3D" id="1.10.357.10">
    <property type="entry name" value="Tetracycline Repressor, domain 2"/>
    <property type="match status" value="1"/>
</dbReference>
<dbReference type="PRINTS" id="PR00455">
    <property type="entry name" value="HTHTETR"/>
</dbReference>
<dbReference type="EMBL" id="CP124535">
    <property type="protein sequence ID" value="WGV17925.1"/>
    <property type="molecule type" value="Genomic_DNA"/>
</dbReference>
<evidence type="ECO:0000313" key="5">
    <source>
        <dbReference type="EMBL" id="WGV17925.1"/>
    </source>
</evidence>
<gene>
    <name evidence="5" type="ORF">QF092_09145</name>
</gene>
<evidence type="ECO:0000256" key="2">
    <source>
        <dbReference type="PROSITE-ProRule" id="PRU00335"/>
    </source>
</evidence>
<dbReference type="InterPro" id="IPR023772">
    <property type="entry name" value="DNA-bd_HTH_TetR-type_CS"/>
</dbReference>
<dbReference type="RefSeq" id="WP_281469615.1">
    <property type="nucleotide sequence ID" value="NZ_CP124535.1"/>
</dbReference>
<name>A0ABY8QCE5_9RHOB</name>
<dbReference type="PANTHER" id="PTHR30055:SF181">
    <property type="entry name" value="BLR6905 PROTEIN"/>
    <property type="match status" value="1"/>
</dbReference>
<keyword evidence="6" id="KW-1185">Reference proteome</keyword>